<dbReference type="InterPro" id="IPR015889">
    <property type="entry name" value="Intradiol_dOase_core"/>
</dbReference>
<sequence>MTIEISPGIALGIAIEDREAPPRIDNQDPAIFGQTPWQTVGPFFHYGLPWKGGADLVGKSDMGARTDLFGEEHYLLNLSSPTGTPEGEVIEIAGQVFDAKGVPILDAMIEIWQANAAGRYASVEDRRETVPIDPHFIGFGRASVDQDGFYRFRTIRPGRVPGPGNTLQAPHLAVSVFGRGIIKRLATRLYFADGDGNDEDPVLTAVPADRRNTLVANRRDGGRWWFDIRLQGDAETVFFAV</sequence>
<reference evidence="5 6" key="1">
    <citation type="submission" date="2018-04" db="EMBL/GenBank/DDBJ databases">
        <title>Genomic Encyclopedia of Type Strains, Phase III (KMG-III): the genomes of soil and plant-associated and newly described type strains.</title>
        <authorList>
            <person name="Whitman W."/>
        </authorList>
    </citation>
    <scope>NUCLEOTIDE SEQUENCE [LARGE SCALE GENOMIC DNA]</scope>
    <source>
        <strain evidence="5 6">NW12</strain>
    </source>
</reference>
<evidence type="ECO:0000256" key="2">
    <source>
        <dbReference type="ARBA" id="ARBA00022964"/>
    </source>
</evidence>
<keyword evidence="3" id="KW-0560">Oxidoreductase</keyword>
<dbReference type="EMBL" id="PZZN01000003">
    <property type="protein sequence ID" value="PTM45117.1"/>
    <property type="molecule type" value="Genomic_DNA"/>
</dbReference>
<evidence type="ECO:0000256" key="1">
    <source>
        <dbReference type="ARBA" id="ARBA00007825"/>
    </source>
</evidence>
<keyword evidence="2 5" id="KW-0223">Dioxygenase</keyword>
<dbReference type="PANTHER" id="PTHR33711:SF9">
    <property type="entry name" value="PROTOCATECHUATE 3,4-DIOXYGENASE ALPHA CHAIN"/>
    <property type="match status" value="1"/>
</dbReference>
<dbReference type="InterPro" id="IPR012786">
    <property type="entry name" value="Protocat_dOase_a"/>
</dbReference>
<proteinExistence type="inferred from homology"/>
<dbReference type="NCBIfam" id="TIGR02423">
    <property type="entry name" value="protocat_alph"/>
    <property type="match status" value="1"/>
</dbReference>
<dbReference type="Pfam" id="PF00775">
    <property type="entry name" value="Dioxygenase_C"/>
    <property type="match status" value="1"/>
</dbReference>
<evidence type="ECO:0000259" key="4">
    <source>
        <dbReference type="PROSITE" id="PS00083"/>
    </source>
</evidence>
<dbReference type="InterPro" id="IPR000627">
    <property type="entry name" value="Intradiol_dOase_C"/>
</dbReference>
<protein>
    <submittedName>
        <fullName evidence="5">Protocatechuate 3,4-dioxygenase alpha subunit</fullName>
    </submittedName>
</protein>
<organism evidence="5 6">
    <name type="scientific">Sphingomonas aerolata</name>
    <dbReference type="NCBI Taxonomy" id="185951"/>
    <lineage>
        <taxon>Bacteria</taxon>
        <taxon>Pseudomonadati</taxon>
        <taxon>Pseudomonadota</taxon>
        <taxon>Alphaproteobacteria</taxon>
        <taxon>Sphingomonadales</taxon>
        <taxon>Sphingomonadaceae</taxon>
        <taxon>Sphingomonas</taxon>
    </lineage>
</organism>
<comment type="similarity">
    <text evidence="1">Belongs to the intradiol ring-cleavage dioxygenase family.</text>
</comment>
<dbReference type="SUPFAM" id="SSF49482">
    <property type="entry name" value="Aromatic compound dioxygenase"/>
    <property type="match status" value="1"/>
</dbReference>
<dbReference type="CDD" id="cd03463">
    <property type="entry name" value="3_4-PCD_alpha"/>
    <property type="match status" value="1"/>
</dbReference>
<gene>
    <name evidence="5" type="ORF">C8J24_3337</name>
</gene>
<dbReference type="InterPro" id="IPR050770">
    <property type="entry name" value="Intradiol_RC_Dioxygenase"/>
</dbReference>
<dbReference type="GO" id="GO:0008199">
    <property type="term" value="F:ferric iron binding"/>
    <property type="evidence" value="ECO:0007669"/>
    <property type="project" value="InterPro"/>
</dbReference>
<keyword evidence="6" id="KW-1185">Reference proteome</keyword>
<accession>A0A2T4YNY0</accession>
<dbReference type="PANTHER" id="PTHR33711">
    <property type="entry name" value="DIOXYGENASE, PUTATIVE (AFU_ORTHOLOGUE AFUA_2G02910)-RELATED"/>
    <property type="match status" value="1"/>
</dbReference>
<evidence type="ECO:0000313" key="6">
    <source>
        <dbReference type="Proteomes" id="UP000240996"/>
    </source>
</evidence>
<name>A0A2T4YNY0_9SPHN</name>
<comment type="caution">
    <text evidence="5">The sequence shown here is derived from an EMBL/GenBank/DDBJ whole genome shotgun (WGS) entry which is preliminary data.</text>
</comment>
<dbReference type="Gene3D" id="2.60.130.10">
    <property type="entry name" value="Aromatic compound dioxygenase"/>
    <property type="match status" value="1"/>
</dbReference>
<evidence type="ECO:0000313" key="5">
    <source>
        <dbReference type="EMBL" id="PTM45117.1"/>
    </source>
</evidence>
<dbReference type="AlphaFoldDB" id="A0A2T4YNY0"/>
<dbReference type="GO" id="GO:0018578">
    <property type="term" value="F:protocatechuate 3,4-dioxygenase activity"/>
    <property type="evidence" value="ECO:0007669"/>
    <property type="project" value="InterPro"/>
</dbReference>
<dbReference type="RefSeq" id="WP_208620982.1">
    <property type="nucleotide sequence ID" value="NZ_PZZN01000003.1"/>
</dbReference>
<evidence type="ECO:0000256" key="3">
    <source>
        <dbReference type="ARBA" id="ARBA00023002"/>
    </source>
</evidence>
<dbReference type="PROSITE" id="PS00083">
    <property type="entry name" value="INTRADIOL_DIOXYGENAS"/>
    <property type="match status" value="1"/>
</dbReference>
<dbReference type="Proteomes" id="UP000240996">
    <property type="component" value="Unassembled WGS sequence"/>
</dbReference>
<feature type="domain" description="Intradiol ring-cleavage dioxygenases" evidence="4">
    <location>
        <begin position="92"/>
        <end position="120"/>
    </location>
</feature>